<organism evidence="2">
    <name type="scientific">Selaginella moellendorffii</name>
    <name type="common">Spikemoss</name>
    <dbReference type="NCBI Taxonomy" id="88036"/>
    <lineage>
        <taxon>Eukaryota</taxon>
        <taxon>Viridiplantae</taxon>
        <taxon>Streptophyta</taxon>
        <taxon>Embryophyta</taxon>
        <taxon>Tracheophyta</taxon>
        <taxon>Lycopodiopsida</taxon>
        <taxon>Selaginellales</taxon>
        <taxon>Selaginellaceae</taxon>
        <taxon>Selaginella</taxon>
    </lineage>
</organism>
<dbReference type="EMBL" id="GL377585">
    <property type="protein sequence ID" value="EFJ26262.1"/>
    <property type="molecule type" value="Genomic_DNA"/>
</dbReference>
<dbReference type="SUPFAM" id="SSF56104">
    <property type="entry name" value="SAICAR synthase-like"/>
    <property type="match status" value="1"/>
</dbReference>
<gene>
    <name evidence="1" type="ORF">SELMODRAFT_413450</name>
</gene>
<accession>D8RPH9</accession>
<dbReference type="InParanoid" id="D8RPH9"/>
<dbReference type="Proteomes" id="UP000001514">
    <property type="component" value="Unassembled WGS sequence"/>
</dbReference>
<protein>
    <submittedName>
        <fullName evidence="1">Uncharacterized protein</fullName>
    </submittedName>
</protein>
<dbReference type="KEGG" id="smo:SELMODRAFT_413450"/>
<dbReference type="HOGENOM" id="CLU_1404628_0_0_1"/>
<sequence length="194" mass="21847">MWSGVTAKVQGGGQLQYVQPGPHGSSISRVRISGTALEDACGLCHPRDSRWHVRLCHGVIARWDIQGYGDAELHKNVPLSERSHERFFLALRSDTSFLKKCMVADYSLLEDSTLDDCLREVASMCSLYRHGEMTPQLSVLYLQKRWQCPSTVQYCKRSTSATTSWCCSSSTSYCWLPFHFENQAVLSLQVGCDD</sequence>
<dbReference type="Gramene" id="EFJ26262">
    <property type="protein sequence ID" value="EFJ26262"/>
    <property type="gene ID" value="SELMODRAFT_413450"/>
</dbReference>
<keyword evidence="2" id="KW-1185">Reference proteome</keyword>
<dbReference type="AlphaFoldDB" id="D8RPH9"/>
<evidence type="ECO:0000313" key="2">
    <source>
        <dbReference type="Proteomes" id="UP000001514"/>
    </source>
</evidence>
<evidence type="ECO:0000313" key="1">
    <source>
        <dbReference type="EMBL" id="EFJ26262.1"/>
    </source>
</evidence>
<name>D8RPH9_SELML</name>
<proteinExistence type="predicted"/>
<reference evidence="1 2" key="1">
    <citation type="journal article" date="2011" name="Science">
        <title>The Selaginella genome identifies genetic changes associated with the evolution of vascular plants.</title>
        <authorList>
            <person name="Banks J.A."/>
            <person name="Nishiyama T."/>
            <person name="Hasebe M."/>
            <person name="Bowman J.L."/>
            <person name="Gribskov M."/>
            <person name="dePamphilis C."/>
            <person name="Albert V.A."/>
            <person name="Aono N."/>
            <person name="Aoyama T."/>
            <person name="Ambrose B.A."/>
            <person name="Ashton N.W."/>
            <person name="Axtell M.J."/>
            <person name="Barker E."/>
            <person name="Barker M.S."/>
            <person name="Bennetzen J.L."/>
            <person name="Bonawitz N.D."/>
            <person name="Chapple C."/>
            <person name="Cheng C."/>
            <person name="Correa L.G."/>
            <person name="Dacre M."/>
            <person name="DeBarry J."/>
            <person name="Dreyer I."/>
            <person name="Elias M."/>
            <person name="Engstrom E.M."/>
            <person name="Estelle M."/>
            <person name="Feng L."/>
            <person name="Finet C."/>
            <person name="Floyd S.K."/>
            <person name="Frommer W.B."/>
            <person name="Fujita T."/>
            <person name="Gramzow L."/>
            <person name="Gutensohn M."/>
            <person name="Harholt J."/>
            <person name="Hattori M."/>
            <person name="Heyl A."/>
            <person name="Hirai T."/>
            <person name="Hiwatashi Y."/>
            <person name="Ishikawa M."/>
            <person name="Iwata M."/>
            <person name="Karol K.G."/>
            <person name="Koehler B."/>
            <person name="Kolukisaoglu U."/>
            <person name="Kubo M."/>
            <person name="Kurata T."/>
            <person name="Lalonde S."/>
            <person name="Li K."/>
            <person name="Li Y."/>
            <person name="Litt A."/>
            <person name="Lyons E."/>
            <person name="Manning G."/>
            <person name="Maruyama T."/>
            <person name="Michael T.P."/>
            <person name="Mikami K."/>
            <person name="Miyazaki S."/>
            <person name="Morinaga S."/>
            <person name="Murata T."/>
            <person name="Mueller-Roeber B."/>
            <person name="Nelson D.R."/>
            <person name="Obara M."/>
            <person name="Oguri Y."/>
            <person name="Olmstead R.G."/>
            <person name="Onodera N."/>
            <person name="Petersen B.L."/>
            <person name="Pils B."/>
            <person name="Prigge M."/>
            <person name="Rensing S.A."/>
            <person name="Riano-Pachon D.M."/>
            <person name="Roberts A.W."/>
            <person name="Sato Y."/>
            <person name="Scheller H.V."/>
            <person name="Schulz B."/>
            <person name="Schulz C."/>
            <person name="Shakirov E.V."/>
            <person name="Shibagaki N."/>
            <person name="Shinohara N."/>
            <person name="Shippen D.E."/>
            <person name="Soerensen I."/>
            <person name="Sotooka R."/>
            <person name="Sugimoto N."/>
            <person name="Sugita M."/>
            <person name="Sumikawa N."/>
            <person name="Tanurdzic M."/>
            <person name="Theissen G."/>
            <person name="Ulvskov P."/>
            <person name="Wakazuki S."/>
            <person name="Weng J.K."/>
            <person name="Willats W.W."/>
            <person name="Wipf D."/>
            <person name="Wolf P.G."/>
            <person name="Yang L."/>
            <person name="Zimmer A.D."/>
            <person name="Zhu Q."/>
            <person name="Mitros T."/>
            <person name="Hellsten U."/>
            <person name="Loque D."/>
            <person name="Otillar R."/>
            <person name="Salamov A."/>
            <person name="Schmutz J."/>
            <person name="Shapiro H."/>
            <person name="Lindquist E."/>
            <person name="Lucas S."/>
            <person name="Rokhsar D."/>
            <person name="Grigoriev I.V."/>
        </authorList>
    </citation>
    <scope>NUCLEOTIDE SEQUENCE [LARGE SCALE GENOMIC DNA]</scope>
</reference>